<sequence length="74" mass="8493">MGCIRASSSLIEARTEKPSREIKMRLGREQNPFLVQTNTGEGSNWKISHHSSKYTLVCHVEEDCRKLVKNPEIH</sequence>
<organism evidence="1">
    <name type="scientific">Magallana gigas</name>
    <name type="common">Pacific oyster</name>
    <name type="synonym">Crassostrea gigas</name>
    <dbReference type="NCBI Taxonomy" id="29159"/>
    <lineage>
        <taxon>Eukaryota</taxon>
        <taxon>Metazoa</taxon>
        <taxon>Spiralia</taxon>
        <taxon>Lophotrochozoa</taxon>
        <taxon>Mollusca</taxon>
        <taxon>Bivalvia</taxon>
        <taxon>Autobranchia</taxon>
        <taxon>Pteriomorphia</taxon>
        <taxon>Ostreida</taxon>
        <taxon>Ostreoidea</taxon>
        <taxon>Ostreidae</taxon>
        <taxon>Magallana</taxon>
    </lineage>
</organism>
<accession>K1RVN8</accession>
<dbReference type="HOGENOM" id="CLU_2690244_0_0_1"/>
<reference evidence="1" key="1">
    <citation type="journal article" date="2012" name="Nature">
        <title>The oyster genome reveals stress adaptation and complexity of shell formation.</title>
        <authorList>
            <person name="Zhang G."/>
            <person name="Fang X."/>
            <person name="Guo X."/>
            <person name="Li L."/>
            <person name="Luo R."/>
            <person name="Xu F."/>
            <person name="Yang P."/>
            <person name="Zhang L."/>
            <person name="Wang X."/>
            <person name="Qi H."/>
            <person name="Xiong Z."/>
            <person name="Que H."/>
            <person name="Xie Y."/>
            <person name="Holland P.W."/>
            <person name="Paps J."/>
            <person name="Zhu Y."/>
            <person name="Wu F."/>
            <person name="Chen Y."/>
            <person name="Wang J."/>
            <person name="Peng C."/>
            <person name="Meng J."/>
            <person name="Yang L."/>
            <person name="Liu J."/>
            <person name="Wen B."/>
            <person name="Zhang N."/>
            <person name="Huang Z."/>
            <person name="Zhu Q."/>
            <person name="Feng Y."/>
            <person name="Mount A."/>
            <person name="Hedgecock D."/>
            <person name="Xu Z."/>
            <person name="Liu Y."/>
            <person name="Domazet-Loso T."/>
            <person name="Du Y."/>
            <person name="Sun X."/>
            <person name="Zhang S."/>
            <person name="Liu B."/>
            <person name="Cheng P."/>
            <person name="Jiang X."/>
            <person name="Li J."/>
            <person name="Fan D."/>
            <person name="Wang W."/>
            <person name="Fu W."/>
            <person name="Wang T."/>
            <person name="Wang B."/>
            <person name="Zhang J."/>
            <person name="Peng Z."/>
            <person name="Li Y."/>
            <person name="Li N."/>
            <person name="Wang J."/>
            <person name="Chen M."/>
            <person name="He Y."/>
            <person name="Tan F."/>
            <person name="Song X."/>
            <person name="Zheng Q."/>
            <person name="Huang R."/>
            <person name="Yang H."/>
            <person name="Du X."/>
            <person name="Chen L."/>
            <person name="Yang M."/>
            <person name="Gaffney P.M."/>
            <person name="Wang S."/>
            <person name="Luo L."/>
            <person name="She Z."/>
            <person name="Ming Y."/>
            <person name="Huang W."/>
            <person name="Zhang S."/>
            <person name="Huang B."/>
            <person name="Zhang Y."/>
            <person name="Qu T."/>
            <person name="Ni P."/>
            <person name="Miao G."/>
            <person name="Wang J."/>
            <person name="Wang Q."/>
            <person name="Steinberg C.E."/>
            <person name="Wang H."/>
            <person name="Li N."/>
            <person name="Qian L."/>
            <person name="Zhang G."/>
            <person name="Li Y."/>
            <person name="Yang H."/>
            <person name="Liu X."/>
            <person name="Wang J."/>
            <person name="Yin Y."/>
            <person name="Wang J."/>
        </authorList>
    </citation>
    <scope>NUCLEOTIDE SEQUENCE [LARGE SCALE GENOMIC DNA]</scope>
    <source>
        <strain evidence="1">05x7-T-G4-1.051#20</strain>
    </source>
</reference>
<dbReference type="InParanoid" id="K1RVN8"/>
<name>K1RVN8_MAGGI</name>
<protein>
    <submittedName>
        <fullName evidence="1">Uncharacterized protein</fullName>
    </submittedName>
</protein>
<proteinExistence type="predicted"/>
<gene>
    <name evidence="1" type="ORF">CGI_10011014</name>
</gene>
<dbReference type="AlphaFoldDB" id="K1RVN8"/>
<dbReference type="EMBL" id="JH818825">
    <property type="protein sequence ID" value="EKC38871.1"/>
    <property type="molecule type" value="Genomic_DNA"/>
</dbReference>
<evidence type="ECO:0000313" key="1">
    <source>
        <dbReference type="EMBL" id="EKC38871.1"/>
    </source>
</evidence>